<reference evidence="1 2" key="1">
    <citation type="submission" date="2023-07" db="EMBL/GenBank/DDBJ databases">
        <title>Sorghum-associated microbial communities from plants grown in Nebraska, USA.</title>
        <authorList>
            <person name="Schachtman D."/>
        </authorList>
    </citation>
    <scope>NUCLEOTIDE SEQUENCE [LARGE SCALE GENOMIC DNA]</scope>
    <source>
        <strain evidence="1 2">BE57</strain>
    </source>
</reference>
<gene>
    <name evidence="1" type="ORF">J2W84_006147</name>
</gene>
<sequence>MICPPKPYSKYMTINGYKKYYFVNKKQCFE</sequence>
<comment type="caution">
    <text evidence="1">The sequence shown here is derived from an EMBL/GenBank/DDBJ whole genome shotgun (WGS) entry which is preliminary data.</text>
</comment>
<dbReference type="EMBL" id="JAVDTI010000008">
    <property type="protein sequence ID" value="MDR6809082.1"/>
    <property type="molecule type" value="Genomic_DNA"/>
</dbReference>
<name>A0ABU1R6P9_9BACT</name>
<accession>A0ABU1R6P9</accession>
<organism evidence="1 2">
    <name type="scientific">Dyadobacter fermentans</name>
    <dbReference type="NCBI Taxonomy" id="94254"/>
    <lineage>
        <taxon>Bacteria</taxon>
        <taxon>Pseudomonadati</taxon>
        <taxon>Bacteroidota</taxon>
        <taxon>Cytophagia</taxon>
        <taxon>Cytophagales</taxon>
        <taxon>Spirosomataceae</taxon>
        <taxon>Dyadobacter</taxon>
    </lineage>
</organism>
<keyword evidence="2" id="KW-1185">Reference proteome</keyword>
<protein>
    <submittedName>
        <fullName evidence="1">Uncharacterized protein</fullName>
    </submittedName>
</protein>
<evidence type="ECO:0000313" key="2">
    <source>
        <dbReference type="Proteomes" id="UP001264980"/>
    </source>
</evidence>
<evidence type="ECO:0000313" key="1">
    <source>
        <dbReference type="EMBL" id="MDR6809082.1"/>
    </source>
</evidence>
<proteinExistence type="predicted"/>
<dbReference type="Proteomes" id="UP001264980">
    <property type="component" value="Unassembled WGS sequence"/>
</dbReference>